<comment type="caution">
    <text evidence="2">The sequence shown here is derived from an EMBL/GenBank/DDBJ whole genome shotgun (WGS) entry which is preliminary data.</text>
</comment>
<evidence type="ECO:0000256" key="1">
    <source>
        <dbReference type="SAM" id="SignalP"/>
    </source>
</evidence>
<sequence>MKTLMIVHLALATALVLAETSGETTTVREEQQQEVMVKVFSLQRGLWGAPADDVFLRYNFSKDAQPVHLLSACYRIRFESFSKSFDVHISYKATNDNFDPFYFGNSERYFDTWFKNKEQSGLPPWDVFPEKWHHVCHVFGPDTYTLYWEG</sequence>
<dbReference type="Proteomes" id="UP000747542">
    <property type="component" value="Unassembled WGS sequence"/>
</dbReference>
<feature type="chain" id="PRO_5035310740" evidence="1">
    <location>
        <begin position="19"/>
        <end position="150"/>
    </location>
</feature>
<evidence type="ECO:0000313" key="2">
    <source>
        <dbReference type="EMBL" id="KAG7156275.1"/>
    </source>
</evidence>
<reference evidence="2" key="1">
    <citation type="journal article" date="2021" name="Sci. Adv.">
        <title>The American lobster genome reveals insights on longevity, neural, and immune adaptations.</title>
        <authorList>
            <person name="Polinski J.M."/>
            <person name="Zimin A.V."/>
            <person name="Clark K.F."/>
            <person name="Kohn A.B."/>
            <person name="Sadowski N."/>
            <person name="Timp W."/>
            <person name="Ptitsyn A."/>
            <person name="Khanna P."/>
            <person name="Romanova D.Y."/>
            <person name="Williams P."/>
            <person name="Greenwood S.J."/>
            <person name="Moroz L.L."/>
            <person name="Walt D.R."/>
            <person name="Bodnar A.G."/>
        </authorList>
    </citation>
    <scope>NUCLEOTIDE SEQUENCE</scope>
    <source>
        <strain evidence="2">GMGI-L3</strain>
    </source>
</reference>
<name>A0A8J5MM40_HOMAM</name>
<keyword evidence="3" id="KW-1185">Reference proteome</keyword>
<evidence type="ECO:0000313" key="3">
    <source>
        <dbReference type="Proteomes" id="UP000747542"/>
    </source>
</evidence>
<dbReference type="InterPro" id="IPR013320">
    <property type="entry name" value="ConA-like_dom_sf"/>
</dbReference>
<dbReference type="Gene3D" id="2.60.120.200">
    <property type="match status" value="1"/>
</dbReference>
<protein>
    <submittedName>
        <fullName evidence="2">Putative Gamma-aminobutyric acid receptor subunit beta-like 13</fullName>
    </submittedName>
</protein>
<gene>
    <name evidence="2" type="primary">Gabrb-L13</name>
    <name evidence="2" type="ORF">Hamer_G005995</name>
</gene>
<keyword evidence="2" id="KW-0675">Receptor</keyword>
<keyword evidence="1" id="KW-0732">Signal</keyword>
<dbReference type="EMBL" id="JAHLQT010039184">
    <property type="protein sequence ID" value="KAG7156275.1"/>
    <property type="molecule type" value="Genomic_DNA"/>
</dbReference>
<organism evidence="2 3">
    <name type="scientific">Homarus americanus</name>
    <name type="common">American lobster</name>
    <dbReference type="NCBI Taxonomy" id="6706"/>
    <lineage>
        <taxon>Eukaryota</taxon>
        <taxon>Metazoa</taxon>
        <taxon>Ecdysozoa</taxon>
        <taxon>Arthropoda</taxon>
        <taxon>Crustacea</taxon>
        <taxon>Multicrustacea</taxon>
        <taxon>Malacostraca</taxon>
        <taxon>Eumalacostraca</taxon>
        <taxon>Eucarida</taxon>
        <taxon>Decapoda</taxon>
        <taxon>Pleocyemata</taxon>
        <taxon>Astacidea</taxon>
        <taxon>Nephropoidea</taxon>
        <taxon>Nephropidae</taxon>
        <taxon>Homarus</taxon>
    </lineage>
</organism>
<feature type="non-terminal residue" evidence="2">
    <location>
        <position position="1"/>
    </location>
</feature>
<feature type="signal peptide" evidence="1">
    <location>
        <begin position="1"/>
        <end position="18"/>
    </location>
</feature>
<accession>A0A8J5MM40</accession>
<proteinExistence type="predicted"/>
<dbReference type="SUPFAM" id="SSF49899">
    <property type="entry name" value="Concanavalin A-like lectins/glucanases"/>
    <property type="match status" value="1"/>
</dbReference>
<dbReference type="AlphaFoldDB" id="A0A8J5MM40"/>